<gene>
    <name evidence="2" type="ORF">A2786_01800</name>
</gene>
<accession>A0A1G1VS62</accession>
<evidence type="ECO:0000313" key="2">
    <source>
        <dbReference type="EMBL" id="OGY18232.1"/>
    </source>
</evidence>
<name>A0A1G1VS62_9BACT</name>
<sequence length="88" mass="9719">MMRIFRKVLFMYKGAESEPNGEIPGLFGTLRGQAERHLRGFAQLLARQSEASGRVIEVTWETTSEAVSGDPDGHFSHGDGIFPPQKEG</sequence>
<evidence type="ECO:0000313" key="3">
    <source>
        <dbReference type="Proteomes" id="UP000179233"/>
    </source>
</evidence>
<protein>
    <submittedName>
        <fullName evidence="2">Uncharacterized protein</fullName>
    </submittedName>
</protein>
<feature type="region of interest" description="Disordered" evidence="1">
    <location>
        <begin position="66"/>
        <end position="88"/>
    </location>
</feature>
<organism evidence="2 3">
    <name type="scientific">Candidatus Chisholmbacteria bacterium RIFCSPHIGHO2_01_FULL_52_32</name>
    <dbReference type="NCBI Taxonomy" id="1797591"/>
    <lineage>
        <taxon>Bacteria</taxon>
        <taxon>Candidatus Chisholmiibacteriota</taxon>
    </lineage>
</organism>
<dbReference type="AlphaFoldDB" id="A0A1G1VS62"/>
<reference evidence="2 3" key="1">
    <citation type="journal article" date="2016" name="Nat. Commun.">
        <title>Thousands of microbial genomes shed light on interconnected biogeochemical processes in an aquifer system.</title>
        <authorList>
            <person name="Anantharaman K."/>
            <person name="Brown C.T."/>
            <person name="Hug L.A."/>
            <person name="Sharon I."/>
            <person name="Castelle C.J."/>
            <person name="Probst A.J."/>
            <person name="Thomas B.C."/>
            <person name="Singh A."/>
            <person name="Wilkins M.J."/>
            <person name="Karaoz U."/>
            <person name="Brodie E.L."/>
            <person name="Williams K.H."/>
            <person name="Hubbard S.S."/>
            <person name="Banfield J.F."/>
        </authorList>
    </citation>
    <scope>NUCLEOTIDE SEQUENCE [LARGE SCALE GENOMIC DNA]</scope>
</reference>
<proteinExistence type="predicted"/>
<comment type="caution">
    <text evidence="2">The sequence shown here is derived from an EMBL/GenBank/DDBJ whole genome shotgun (WGS) entry which is preliminary data.</text>
</comment>
<evidence type="ECO:0000256" key="1">
    <source>
        <dbReference type="SAM" id="MobiDB-lite"/>
    </source>
</evidence>
<dbReference type="EMBL" id="MHCJ01000003">
    <property type="protein sequence ID" value="OGY18232.1"/>
    <property type="molecule type" value="Genomic_DNA"/>
</dbReference>
<dbReference type="Proteomes" id="UP000179233">
    <property type="component" value="Unassembled WGS sequence"/>
</dbReference>